<feature type="region of interest" description="Disordered" evidence="8">
    <location>
        <begin position="228"/>
        <end position="248"/>
    </location>
</feature>
<dbReference type="PANTHER" id="PTHR24376">
    <property type="entry name" value="ZINC FINGER PROTEIN"/>
    <property type="match status" value="1"/>
</dbReference>
<evidence type="ECO:0000256" key="3">
    <source>
        <dbReference type="ARBA" id="ARBA00022737"/>
    </source>
</evidence>
<dbReference type="PROSITE" id="PS00028">
    <property type="entry name" value="ZINC_FINGER_C2H2_1"/>
    <property type="match status" value="5"/>
</dbReference>
<keyword evidence="5" id="KW-0862">Zinc</keyword>
<dbReference type="Proteomes" id="UP000078200">
    <property type="component" value="Unassembled WGS sequence"/>
</dbReference>
<feature type="compositionally biased region" description="Polar residues" evidence="8">
    <location>
        <begin position="188"/>
        <end position="198"/>
    </location>
</feature>
<feature type="compositionally biased region" description="Low complexity" evidence="8">
    <location>
        <begin position="1046"/>
        <end position="1066"/>
    </location>
</feature>
<feature type="domain" description="C2H2-type" evidence="9">
    <location>
        <begin position="1192"/>
        <end position="1220"/>
    </location>
</feature>
<feature type="domain" description="C2H2-type" evidence="9">
    <location>
        <begin position="1220"/>
        <end position="1247"/>
    </location>
</feature>
<dbReference type="GO" id="GO:0000978">
    <property type="term" value="F:RNA polymerase II cis-regulatory region sequence-specific DNA binding"/>
    <property type="evidence" value="ECO:0007669"/>
    <property type="project" value="TreeGrafter"/>
</dbReference>
<feature type="region of interest" description="Disordered" evidence="8">
    <location>
        <begin position="301"/>
        <end position="337"/>
    </location>
</feature>
<evidence type="ECO:0000313" key="11">
    <source>
        <dbReference type="Proteomes" id="UP000078200"/>
    </source>
</evidence>
<keyword evidence="6" id="KW-0539">Nucleus</keyword>
<dbReference type="GO" id="GO:0005634">
    <property type="term" value="C:nucleus"/>
    <property type="evidence" value="ECO:0007669"/>
    <property type="project" value="UniProtKB-SubCell"/>
</dbReference>
<keyword evidence="4 7" id="KW-0863">Zinc-finger</keyword>
<evidence type="ECO:0000256" key="4">
    <source>
        <dbReference type="ARBA" id="ARBA00022771"/>
    </source>
</evidence>
<protein>
    <recommendedName>
        <fullName evidence="9">C2H2-type domain-containing protein</fullName>
    </recommendedName>
</protein>
<dbReference type="PANTHER" id="PTHR24376:SF216">
    <property type="entry name" value="ZINC FINGER PROTEIN 420-LIKE"/>
    <property type="match status" value="1"/>
</dbReference>
<evidence type="ECO:0000256" key="2">
    <source>
        <dbReference type="ARBA" id="ARBA00022723"/>
    </source>
</evidence>
<dbReference type="PROSITE" id="PS50157">
    <property type="entry name" value="ZINC_FINGER_C2H2_2"/>
    <property type="match status" value="5"/>
</dbReference>
<feature type="compositionally biased region" description="Low complexity" evidence="8">
    <location>
        <begin position="78"/>
        <end position="88"/>
    </location>
</feature>
<name>A0A1A9ULG4_GLOAU</name>
<feature type="compositionally biased region" description="Basic and acidic residues" evidence="8">
    <location>
        <begin position="1067"/>
        <end position="1088"/>
    </location>
</feature>
<proteinExistence type="predicted"/>
<dbReference type="Gene3D" id="3.30.160.60">
    <property type="entry name" value="Classic Zinc Finger"/>
    <property type="match status" value="3"/>
</dbReference>
<evidence type="ECO:0000256" key="6">
    <source>
        <dbReference type="ARBA" id="ARBA00023242"/>
    </source>
</evidence>
<feature type="domain" description="C2H2-type" evidence="9">
    <location>
        <begin position="1134"/>
        <end position="1162"/>
    </location>
</feature>
<dbReference type="VEuPathDB" id="VectorBase:GAUT008305"/>
<feature type="compositionally biased region" description="Low complexity" evidence="8">
    <location>
        <begin position="313"/>
        <end position="326"/>
    </location>
</feature>
<feature type="domain" description="C2H2-type" evidence="9">
    <location>
        <begin position="1163"/>
        <end position="1191"/>
    </location>
</feature>
<keyword evidence="11" id="KW-1185">Reference proteome</keyword>
<feature type="region of interest" description="Disordered" evidence="8">
    <location>
        <begin position="68"/>
        <end position="90"/>
    </location>
</feature>
<sequence>MSTLTNTMPPLLSELSTVGDTSASDCNRTNFVNDSDVADMSNVSSSNNIITSNENAIAIDCQSGASQVTKTTKSAHNQQQQQQQQQQQTHSQLLYVSSPMYAATDASTAKVRFSQSYPGSEVYQRSSSTQSNLMQSVESNEQQQQQQQQQQQHYNYTSYLTNSYEQLYQHEQQQQSHISKQLPEAEQKQQVNAYENSPSSQVYANNVYNKESTARFHSYQEASSLDVQKPISSNNNNNFNSNNLDSSQPATITSVNPLINSSNNSSGNYALMSISDNVNTVGSGGNPNSPVSGLAFPCKSSEHHDHSVNTHIPSPYASSGYASSPYIKEDQKQQSSPNIDVITPTKMLSAGESGEILDLDSQELLGSSKATPETCGEHLPVVQNEPWHQQTTESFPSLLQSQASIQTTQPSYYHSPQQQPSYGGTETKSEYSLINNVESGNAANSPQMVSSLLPASPAELPPNTIEQGFQDQSMTIPRDFESPGSNLAFPSNTSEGKASNWKSNETRRQKNYYCPCCDKSFTSSGHLKRHYNTILHRNAVKSSSQPDPATLPVTANYQAGREPSVKVGRRNAATAIQRKQSISTPIQPAKPRNGNEADNQITKQEPVTVSVYGTAASPTSMQQQQSDNCMSRTYQQFVPQIRSTTTYSITPTSDSPPNSHFRQHQHQQEEHQTAINGHPNALAGLSVLTMSTPPSRGLLNTTTNTLIKSEPIQIEAAMEDHKVKSQDSHLQKALQRGTPSLRVNAELKNQPIKQEEQATVVLDLNAMPHHQHQVLAPLEYQAHTHLPLIRDDNQNRTLQEMITEQYYHNTMPNSSNMPIHTQLIISHQQYPEAQEQHMADHIYTHTPITPPQQRNIMETQSYSIMPLVTNMQPNNMLQLQPATTIPTTSNTRNMLSSQHNMHLLPMEAQHLETLTNHTNTPLLPPMLPSGIKPSNNSSIIPSFQHLQQAASGQLSLLEHTVTYPHAIIGTSSQLPANSEILSFDSVAYSNFLASQQQGQLLQVLSSRGATTLYTQSPNNSYVAHGSPQEGDLPPSDEYYAAEQNNMSADLPPLPSSSPMTSTTPAMEESKTDVKFDGKHEKIANDSKLAKKSSQSSKTAMKTSGRSNKRKRNAKNASNEQNMAFSYSVLPDGRIKCISCEKDFAKICYLTQHNKSFHHGIYPFRCIKCGKRYQNEERYRAHLPRHEMSDKPHKCQLCPKQFHHKTDLRRHIEAIHGKKQYKCDICGKRFCRQDHLRKHINTHNKLRTTTKRSSKVARNKNKDEVKTKMNIINNEAEQQQQQQQPLLVLQRQSENTFLNQQSPLDRNNVIGGDRATIDDRFTINSDYGNGNDEYISVEQYVKLQQQEDQTAMAITSSSDGLKENRQHQQHIQLPQDLNEYHPTNIVKSEYQIIEQKFSNTNEKNDKEALTMRGRDN</sequence>
<keyword evidence="2" id="KW-0479">Metal-binding</keyword>
<feature type="compositionally biased region" description="Polar residues" evidence="8">
    <location>
        <begin position="68"/>
        <end position="77"/>
    </location>
</feature>
<dbReference type="FunFam" id="3.30.160.60:FF:000145">
    <property type="entry name" value="Zinc finger protein 574"/>
    <property type="match status" value="1"/>
</dbReference>
<dbReference type="EnsemblMetazoa" id="GAUT008305-RA">
    <property type="protein sequence ID" value="GAUT008305-PA"/>
    <property type="gene ID" value="GAUT008305"/>
</dbReference>
<dbReference type="Pfam" id="PF12874">
    <property type="entry name" value="zf-met"/>
    <property type="match status" value="1"/>
</dbReference>
<feature type="compositionally biased region" description="Low complexity" evidence="8">
    <location>
        <begin position="409"/>
        <end position="422"/>
    </location>
</feature>
<evidence type="ECO:0000259" key="9">
    <source>
        <dbReference type="PROSITE" id="PS50157"/>
    </source>
</evidence>
<feature type="region of interest" description="Disordered" evidence="8">
    <location>
        <begin position="401"/>
        <end position="427"/>
    </location>
</feature>
<feature type="domain" description="C2H2-type" evidence="9">
    <location>
        <begin position="512"/>
        <end position="541"/>
    </location>
</feature>
<keyword evidence="3" id="KW-0677">Repeat</keyword>
<evidence type="ECO:0000256" key="5">
    <source>
        <dbReference type="ARBA" id="ARBA00022833"/>
    </source>
</evidence>
<feature type="region of interest" description="Disordered" evidence="8">
    <location>
        <begin position="1015"/>
        <end position="1118"/>
    </location>
</feature>
<evidence type="ECO:0000256" key="8">
    <source>
        <dbReference type="SAM" id="MobiDB-lite"/>
    </source>
</evidence>
<feature type="region of interest" description="Disordered" evidence="8">
    <location>
        <begin position="481"/>
        <end position="504"/>
    </location>
</feature>
<feature type="region of interest" description="Disordered" evidence="8">
    <location>
        <begin position="649"/>
        <end position="671"/>
    </location>
</feature>
<evidence type="ECO:0000256" key="1">
    <source>
        <dbReference type="ARBA" id="ARBA00004123"/>
    </source>
</evidence>
<organism evidence="10 11">
    <name type="scientific">Glossina austeni</name>
    <name type="common">Savannah tsetse fly</name>
    <dbReference type="NCBI Taxonomy" id="7395"/>
    <lineage>
        <taxon>Eukaryota</taxon>
        <taxon>Metazoa</taxon>
        <taxon>Ecdysozoa</taxon>
        <taxon>Arthropoda</taxon>
        <taxon>Hexapoda</taxon>
        <taxon>Insecta</taxon>
        <taxon>Pterygota</taxon>
        <taxon>Neoptera</taxon>
        <taxon>Endopterygota</taxon>
        <taxon>Diptera</taxon>
        <taxon>Brachycera</taxon>
        <taxon>Muscomorpha</taxon>
        <taxon>Hippoboscoidea</taxon>
        <taxon>Glossinidae</taxon>
        <taxon>Glossina</taxon>
    </lineage>
</organism>
<feature type="compositionally biased region" description="Polar residues" evidence="8">
    <location>
        <begin position="115"/>
        <end position="141"/>
    </location>
</feature>
<feature type="compositionally biased region" description="Low complexity" evidence="8">
    <location>
        <begin position="142"/>
        <end position="152"/>
    </location>
</feature>
<evidence type="ECO:0000256" key="7">
    <source>
        <dbReference type="PROSITE-ProRule" id="PRU00042"/>
    </source>
</evidence>
<feature type="compositionally biased region" description="Low complexity" evidence="8">
    <location>
        <begin position="1091"/>
        <end position="1105"/>
    </location>
</feature>
<feature type="region of interest" description="Disordered" evidence="8">
    <location>
        <begin position="170"/>
        <end position="198"/>
    </location>
</feature>
<feature type="region of interest" description="Disordered" evidence="8">
    <location>
        <begin position="577"/>
        <end position="600"/>
    </location>
</feature>
<evidence type="ECO:0000313" key="10">
    <source>
        <dbReference type="EnsemblMetazoa" id="GAUT008305-PA"/>
    </source>
</evidence>
<feature type="compositionally biased region" description="Polar residues" evidence="8">
    <location>
        <begin position="577"/>
        <end position="586"/>
    </location>
</feature>
<dbReference type="SUPFAM" id="SSF57667">
    <property type="entry name" value="beta-beta-alpha zinc fingers"/>
    <property type="match status" value="2"/>
</dbReference>
<feature type="region of interest" description="Disordered" evidence="8">
    <location>
        <begin position="1"/>
        <end position="24"/>
    </location>
</feature>
<feature type="compositionally biased region" description="Polar residues" evidence="8">
    <location>
        <begin position="649"/>
        <end position="660"/>
    </location>
</feature>
<dbReference type="InterPro" id="IPR036236">
    <property type="entry name" value="Znf_C2H2_sf"/>
</dbReference>
<feature type="compositionally biased region" description="Polar residues" evidence="8">
    <location>
        <begin position="483"/>
        <end position="503"/>
    </location>
</feature>
<dbReference type="GO" id="GO:0008270">
    <property type="term" value="F:zinc ion binding"/>
    <property type="evidence" value="ECO:0007669"/>
    <property type="project" value="UniProtKB-KW"/>
</dbReference>
<dbReference type="GO" id="GO:0001228">
    <property type="term" value="F:DNA-binding transcription activator activity, RNA polymerase II-specific"/>
    <property type="evidence" value="ECO:0007669"/>
    <property type="project" value="TreeGrafter"/>
</dbReference>
<comment type="subcellular location">
    <subcellularLocation>
        <location evidence="1">Nucleus</location>
    </subcellularLocation>
</comment>
<dbReference type="InterPro" id="IPR013087">
    <property type="entry name" value="Znf_C2H2_type"/>
</dbReference>
<accession>A0A1A9ULG4</accession>
<feature type="compositionally biased region" description="Low complexity" evidence="8">
    <location>
        <begin position="170"/>
        <end position="182"/>
    </location>
</feature>
<dbReference type="SMART" id="SM00355">
    <property type="entry name" value="ZnF_C2H2"/>
    <property type="match status" value="5"/>
</dbReference>
<feature type="compositionally biased region" description="Low complexity" evidence="8">
    <location>
        <begin position="232"/>
        <end position="247"/>
    </location>
</feature>
<reference evidence="10" key="1">
    <citation type="submission" date="2020-05" db="UniProtKB">
        <authorList>
            <consortium name="EnsemblMetazoa"/>
        </authorList>
    </citation>
    <scope>IDENTIFICATION</scope>
    <source>
        <strain evidence="10">TTRI</strain>
    </source>
</reference>
<dbReference type="STRING" id="7395.A0A1A9ULG4"/>
<dbReference type="Pfam" id="PF00096">
    <property type="entry name" value="zf-C2H2"/>
    <property type="match status" value="1"/>
</dbReference>
<feature type="region of interest" description="Disordered" evidence="8">
    <location>
        <begin position="115"/>
        <end position="152"/>
    </location>
</feature>